<dbReference type="Proteomes" id="UP000593571">
    <property type="component" value="Unassembled WGS sequence"/>
</dbReference>
<gene>
    <name evidence="2" type="ORF">HJG63_008413</name>
</gene>
<feature type="region of interest" description="Disordered" evidence="1">
    <location>
        <begin position="185"/>
        <end position="204"/>
    </location>
</feature>
<dbReference type="EMBL" id="JACASE010000011">
    <property type="protein sequence ID" value="KAF6427950.1"/>
    <property type="molecule type" value="Genomic_DNA"/>
</dbReference>
<feature type="compositionally biased region" description="Polar residues" evidence="1">
    <location>
        <begin position="7"/>
        <end position="20"/>
    </location>
</feature>
<feature type="region of interest" description="Disordered" evidence="1">
    <location>
        <begin position="462"/>
        <end position="495"/>
    </location>
</feature>
<feature type="region of interest" description="Disordered" evidence="1">
    <location>
        <begin position="210"/>
        <end position="244"/>
    </location>
</feature>
<feature type="compositionally biased region" description="Pro residues" evidence="1">
    <location>
        <begin position="263"/>
        <end position="275"/>
    </location>
</feature>
<evidence type="ECO:0000313" key="3">
    <source>
        <dbReference type="Proteomes" id="UP000593571"/>
    </source>
</evidence>
<accession>A0A7J8DXV7</accession>
<name>A0A7J8DXV7_ROUAE</name>
<comment type="caution">
    <text evidence="2">The sequence shown here is derived from an EMBL/GenBank/DDBJ whole genome shotgun (WGS) entry which is preliminary data.</text>
</comment>
<organism evidence="2 3">
    <name type="scientific">Rousettus aegyptiacus</name>
    <name type="common">Egyptian fruit bat</name>
    <name type="synonym">Pteropus aegyptiacus</name>
    <dbReference type="NCBI Taxonomy" id="9407"/>
    <lineage>
        <taxon>Eukaryota</taxon>
        <taxon>Metazoa</taxon>
        <taxon>Chordata</taxon>
        <taxon>Craniata</taxon>
        <taxon>Vertebrata</taxon>
        <taxon>Euteleostomi</taxon>
        <taxon>Mammalia</taxon>
        <taxon>Eutheria</taxon>
        <taxon>Laurasiatheria</taxon>
        <taxon>Chiroptera</taxon>
        <taxon>Yinpterochiroptera</taxon>
        <taxon>Pteropodoidea</taxon>
        <taxon>Pteropodidae</taxon>
        <taxon>Rousettinae</taxon>
        <taxon>Rousettus</taxon>
    </lineage>
</organism>
<evidence type="ECO:0000313" key="2">
    <source>
        <dbReference type="EMBL" id="KAF6427950.1"/>
    </source>
</evidence>
<feature type="region of interest" description="Disordered" evidence="1">
    <location>
        <begin position="1"/>
        <end position="36"/>
    </location>
</feature>
<feature type="region of interest" description="Disordered" evidence="1">
    <location>
        <begin position="258"/>
        <end position="296"/>
    </location>
</feature>
<protein>
    <submittedName>
        <fullName evidence="2">Uncharacterized protein</fullName>
    </submittedName>
</protein>
<reference evidence="2 3" key="1">
    <citation type="journal article" date="2020" name="Nature">
        <title>Six reference-quality genomes reveal evolution of bat adaptations.</title>
        <authorList>
            <person name="Jebb D."/>
            <person name="Huang Z."/>
            <person name="Pippel M."/>
            <person name="Hughes G.M."/>
            <person name="Lavrichenko K."/>
            <person name="Devanna P."/>
            <person name="Winkler S."/>
            <person name="Jermiin L.S."/>
            <person name="Skirmuntt E.C."/>
            <person name="Katzourakis A."/>
            <person name="Burkitt-Gray L."/>
            <person name="Ray D.A."/>
            <person name="Sullivan K.A.M."/>
            <person name="Roscito J.G."/>
            <person name="Kirilenko B.M."/>
            <person name="Davalos L.M."/>
            <person name="Corthals A.P."/>
            <person name="Power M.L."/>
            <person name="Jones G."/>
            <person name="Ransome R.D."/>
            <person name="Dechmann D.K.N."/>
            <person name="Locatelli A.G."/>
            <person name="Puechmaille S.J."/>
            <person name="Fedrigo O."/>
            <person name="Jarvis E.D."/>
            <person name="Hiller M."/>
            <person name="Vernes S.C."/>
            <person name="Myers E.W."/>
            <person name="Teeling E.C."/>
        </authorList>
    </citation>
    <scope>NUCLEOTIDE SEQUENCE [LARGE SCALE GENOMIC DNA]</scope>
    <source>
        <strain evidence="2">MRouAeg1</strain>
        <tissue evidence="2">Muscle</tissue>
    </source>
</reference>
<sequence>MLRHNYCVSSPATGFSSGHTRSPKAPSTAAPGDRSADAHLRASLPDTDLTAGPGPSACSLHHGVTCTAEGTCGALSTPIEKLPLEAIKTNTSLPGDCLSTSDVFLLKVKSNFGADWGGRLGSSWPVADGSGVGSGRRRASFSCASPHRASQMSPYFTTGRPDTPPAKRLWLAALQRPLYCGGLDRKHDASENENSENRALKTDFAPKEVPWMELDSKTTAPLKRRDRAKPSPLVRQPYEAGSSARAPELRLAIHAEVQTQTPLSPPRGPRPPPLPDSLIPAAMRPPRRPAASSLQYSPTRRGALIMTRLWARRPDPFCLERLHDSDDAACPKQGIEALGAGAGEGPLALHRVCVCGVARASNEALFLPLPLTVGSGPSSPMMFLSSELYLHNRPALGFSSHPESNLSPRDGGGPGAWVPASPLSPAASYRPRILRLPRRGFCRRHFLSLEFISPDMSELRPHDAFHCSPSPSPTNQQTAGGGANDRNGNENSLSCRPRRCSRWLPHPALWEEARCRPCKFKPYSRTRVLHAHTYPPAESHGEILQGS</sequence>
<evidence type="ECO:0000256" key="1">
    <source>
        <dbReference type="SAM" id="MobiDB-lite"/>
    </source>
</evidence>
<dbReference type="AlphaFoldDB" id="A0A7J8DXV7"/>
<keyword evidence="3" id="KW-1185">Reference proteome</keyword>
<proteinExistence type="predicted"/>